<organism evidence="1 2">
    <name type="scientific">Nocardia asteroides NBRC 15531</name>
    <dbReference type="NCBI Taxonomy" id="1110697"/>
    <lineage>
        <taxon>Bacteria</taxon>
        <taxon>Bacillati</taxon>
        <taxon>Actinomycetota</taxon>
        <taxon>Actinomycetes</taxon>
        <taxon>Mycobacteriales</taxon>
        <taxon>Nocardiaceae</taxon>
        <taxon>Nocardia</taxon>
    </lineage>
</organism>
<keyword evidence="2" id="KW-1185">Reference proteome</keyword>
<gene>
    <name evidence="1" type="ORF">NCAST_11_00050</name>
</gene>
<dbReference type="STRING" id="1824.SAMN05444423_103346"/>
<accession>U5E7U7</accession>
<protein>
    <submittedName>
        <fullName evidence="1">Uncharacterized protein</fullName>
    </submittedName>
</protein>
<dbReference type="InterPro" id="IPR046268">
    <property type="entry name" value="DUF6301"/>
</dbReference>
<evidence type="ECO:0000313" key="1">
    <source>
        <dbReference type="EMBL" id="GAD82508.1"/>
    </source>
</evidence>
<evidence type="ECO:0000313" key="2">
    <source>
        <dbReference type="Proteomes" id="UP000017048"/>
    </source>
</evidence>
<dbReference type="eggNOG" id="ENOG502ZV9A">
    <property type="taxonomic scope" value="Bacteria"/>
</dbReference>
<comment type="caution">
    <text evidence="1">The sequence shown here is derived from an EMBL/GenBank/DDBJ whole genome shotgun (WGS) entry which is preliminary data.</text>
</comment>
<dbReference type="EMBL" id="BAFO02000011">
    <property type="protein sequence ID" value="GAD82508.1"/>
    <property type="molecule type" value="Genomic_DNA"/>
</dbReference>
<name>U5E7U7_NOCAS</name>
<dbReference type="Proteomes" id="UP000017048">
    <property type="component" value="Unassembled WGS sequence"/>
</dbReference>
<dbReference type="AlphaFoldDB" id="U5E7U7"/>
<proteinExistence type="predicted"/>
<dbReference type="RefSeq" id="WP_019045080.1">
    <property type="nucleotide sequence ID" value="NZ_BAFO02000011.1"/>
</dbReference>
<dbReference type="Pfam" id="PF19818">
    <property type="entry name" value="DUF6301"/>
    <property type="match status" value="1"/>
</dbReference>
<sequence length="161" mass="17844">MRTFRTIPIDKVADLADKLSTLDWSWTLADAPAIAEQFGWTVITQRARWIMLDTGYGPGSGTFRAKNGQVTEIELQLTDFDTPDQNAQFSATFDSITAAITEKLGTPTMDDAVPPPQYRWAGPKATIVLKHSAASVWLYLITNARLADDDRNIELDELGLL</sequence>
<reference evidence="1 2" key="1">
    <citation type="journal article" date="2014" name="BMC Genomics">
        <title>Genome based analysis of type-I polyketide synthase and nonribosomal peptide synthetase gene clusters in seven strains of five representative Nocardia species.</title>
        <authorList>
            <person name="Komaki H."/>
            <person name="Ichikawa N."/>
            <person name="Hosoyama A."/>
            <person name="Takahashi-Nakaguchi A."/>
            <person name="Matsuzawa T."/>
            <person name="Suzuki K."/>
            <person name="Fujita N."/>
            <person name="Gonoi T."/>
        </authorList>
    </citation>
    <scope>NUCLEOTIDE SEQUENCE [LARGE SCALE GENOMIC DNA]</scope>
    <source>
        <strain evidence="1 2">NBRC 15531</strain>
    </source>
</reference>